<evidence type="ECO:0000256" key="2">
    <source>
        <dbReference type="ARBA" id="ARBA00022670"/>
    </source>
</evidence>
<dbReference type="SUPFAM" id="SSF50789">
    <property type="entry name" value="Herpes virus serine proteinase, assemblin"/>
    <property type="match status" value="1"/>
</dbReference>
<evidence type="ECO:0000313" key="6">
    <source>
        <dbReference type="Proteomes" id="UP000264310"/>
    </source>
</evidence>
<evidence type="ECO:0000256" key="1">
    <source>
        <dbReference type="ARBA" id="ARBA00022612"/>
    </source>
</evidence>
<dbReference type="GO" id="GO:0008233">
    <property type="term" value="F:peptidase activity"/>
    <property type="evidence" value="ECO:0007669"/>
    <property type="project" value="UniProtKB-KW"/>
</dbReference>
<organism evidence="5 6">
    <name type="scientific">Fulvimarina endophytica</name>
    <dbReference type="NCBI Taxonomy" id="2293836"/>
    <lineage>
        <taxon>Bacteria</taxon>
        <taxon>Pseudomonadati</taxon>
        <taxon>Pseudomonadota</taxon>
        <taxon>Alphaproteobacteria</taxon>
        <taxon>Hyphomicrobiales</taxon>
        <taxon>Aurantimonadaceae</taxon>
        <taxon>Fulvimarina</taxon>
    </lineage>
</organism>
<keyword evidence="2 5" id="KW-0645">Protease</keyword>
<dbReference type="Proteomes" id="UP000264310">
    <property type="component" value="Unassembled WGS sequence"/>
</dbReference>
<gene>
    <name evidence="5" type="ORF">DYI37_07710</name>
</gene>
<proteinExistence type="predicted"/>
<dbReference type="InterPro" id="IPR006433">
    <property type="entry name" value="Prohead_protease"/>
</dbReference>
<protein>
    <submittedName>
        <fullName evidence="5">HK97 family phage prohead protease</fullName>
    </submittedName>
</protein>
<evidence type="ECO:0000313" key="5">
    <source>
        <dbReference type="EMBL" id="RFC64218.1"/>
    </source>
</evidence>
<dbReference type="AlphaFoldDB" id="A0A371X4Q7"/>
<reference evidence="5 6" key="1">
    <citation type="submission" date="2018-08" db="EMBL/GenBank/DDBJ databases">
        <title>Fulvimarina sp. 85, whole genome shotgun sequence.</title>
        <authorList>
            <person name="Tuo L."/>
        </authorList>
    </citation>
    <scope>NUCLEOTIDE SEQUENCE [LARGE SCALE GENOMIC DNA]</scope>
    <source>
        <strain evidence="5 6">85</strain>
    </source>
</reference>
<dbReference type="EMBL" id="QURL01000003">
    <property type="protein sequence ID" value="RFC64218.1"/>
    <property type="molecule type" value="Genomic_DNA"/>
</dbReference>
<dbReference type="NCBIfam" id="TIGR01543">
    <property type="entry name" value="proheadase_HK97"/>
    <property type="match status" value="1"/>
</dbReference>
<dbReference type="Pfam" id="PF04586">
    <property type="entry name" value="Peptidase_S78"/>
    <property type="match status" value="1"/>
</dbReference>
<dbReference type="InterPro" id="IPR054613">
    <property type="entry name" value="Peptidase_S78_dom"/>
</dbReference>
<name>A0A371X4Q7_9HYPH</name>
<sequence length="188" mass="19460">MREARLSTGRAAIPPPGLAGATSGPGSTLFVAIEGYAALFGRADLSGDVIEPGAFAASLMRRGPEAIRMLWHHDPARPVGRWTTIREDRLGLYAKGEIAVSAAAGHEAAALIAAGALDGLSIGFRAKLARRASPPNRRRLVTIDLWEISLVSFPMQEGARLRAPGAPGIPGLPAFARVSAAGRPAGAA</sequence>
<keyword evidence="1" id="KW-1188">Viral release from host cell</keyword>
<accession>A0A371X4Q7</accession>
<evidence type="ECO:0000256" key="3">
    <source>
        <dbReference type="ARBA" id="ARBA00022801"/>
    </source>
</evidence>
<feature type="domain" description="Prohead serine protease" evidence="4">
    <location>
        <begin position="32"/>
        <end position="161"/>
    </location>
</feature>
<dbReference type="GO" id="GO:0006508">
    <property type="term" value="P:proteolysis"/>
    <property type="evidence" value="ECO:0007669"/>
    <property type="project" value="UniProtKB-KW"/>
</dbReference>
<dbReference type="OrthoDB" id="9804926at2"/>
<comment type="caution">
    <text evidence="5">The sequence shown here is derived from an EMBL/GenBank/DDBJ whole genome shotgun (WGS) entry which is preliminary data.</text>
</comment>
<evidence type="ECO:0000259" key="4">
    <source>
        <dbReference type="Pfam" id="PF04586"/>
    </source>
</evidence>
<keyword evidence="6" id="KW-1185">Reference proteome</keyword>
<keyword evidence="3" id="KW-0378">Hydrolase</keyword>